<evidence type="ECO:0000256" key="2">
    <source>
        <dbReference type="ARBA" id="ARBA00022490"/>
    </source>
</evidence>
<feature type="non-terminal residue" evidence="7">
    <location>
        <position position="1"/>
    </location>
</feature>
<dbReference type="Pfam" id="PF05622">
    <property type="entry name" value="HOOK"/>
    <property type="match status" value="1"/>
</dbReference>
<evidence type="ECO:0000259" key="6">
    <source>
        <dbReference type="Pfam" id="PF19047"/>
    </source>
</evidence>
<dbReference type="AlphaFoldDB" id="A0A4P9WHQ2"/>
<reference evidence="8" key="1">
    <citation type="journal article" date="2018" name="Nat. Microbiol.">
        <title>Leveraging single-cell genomics to expand the fungal tree of life.</title>
        <authorList>
            <person name="Ahrendt S.R."/>
            <person name="Quandt C.A."/>
            <person name="Ciobanu D."/>
            <person name="Clum A."/>
            <person name="Salamov A."/>
            <person name="Andreopoulos B."/>
            <person name="Cheng J.F."/>
            <person name="Woyke T."/>
            <person name="Pelin A."/>
            <person name="Henrissat B."/>
            <person name="Reynolds N.K."/>
            <person name="Benny G.L."/>
            <person name="Smith M.E."/>
            <person name="James T.Y."/>
            <person name="Grigoriev I.V."/>
        </authorList>
    </citation>
    <scope>NUCLEOTIDE SEQUENCE [LARGE SCALE GENOMIC DNA]</scope>
</reference>
<gene>
    <name evidence="7" type="ORF">BDK51DRAFT_3282</name>
</gene>
<evidence type="ECO:0000256" key="3">
    <source>
        <dbReference type="ARBA" id="ARBA00023054"/>
    </source>
</evidence>
<dbReference type="InterPro" id="IPR043936">
    <property type="entry name" value="HOOK_N"/>
</dbReference>
<dbReference type="GO" id="GO:0005815">
    <property type="term" value="C:microtubule organizing center"/>
    <property type="evidence" value="ECO:0007669"/>
    <property type="project" value="TreeGrafter"/>
</dbReference>
<feature type="domain" description="HOOK N-terminal" evidence="6">
    <location>
        <begin position="1"/>
        <end position="69"/>
    </location>
</feature>
<name>A0A4P9WHQ2_9FUNG</name>
<dbReference type="SUPFAM" id="SSF116907">
    <property type="entry name" value="Hook domain"/>
    <property type="match status" value="1"/>
</dbReference>
<evidence type="ECO:0000256" key="4">
    <source>
        <dbReference type="SAM" id="Coils"/>
    </source>
</evidence>
<dbReference type="EMBL" id="KZ994844">
    <property type="protein sequence ID" value="RKO91922.1"/>
    <property type="molecule type" value="Genomic_DNA"/>
</dbReference>
<protein>
    <submittedName>
        <fullName evidence="7">Hook-related protein family</fullName>
    </submittedName>
</protein>
<dbReference type="PANTHER" id="PTHR18947">
    <property type="entry name" value="HOOK PROTEINS"/>
    <property type="match status" value="1"/>
</dbReference>
<organism evidence="7 8">
    <name type="scientific">Blyttiomyces helicus</name>
    <dbReference type="NCBI Taxonomy" id="388810"/>
    <lineage>
        <taxon>Eukaryota</taxon>
        <taxon>Fungi</taxon>
        <taxon>Fungi incertae sedis</taxon>
        <taxon>Chytridiomycota</taxon>
        <taxon>Chytridiomycota incertae sedis</taxon>
        <taxon>Chytridiomycetes</taxon>
        <taxon>Chytridiomycetes incertae sedis</taxon>
        <taxon>Blyttiomyces</taxon>
    </lineage>
</organism>
<feature type="non-terminal residue" evidence="7">
    <location>
        <position position="343"/>
    </location>
</feature>
<proteinExistence type="predicted"/>
<feature type="domain" description="Hook C-terminal" evidence="5">
    <location>
        <begin position="112"/>
        <end position="298"/>
    </location>
</feature>
<evidence type="ECO:0000313" key="8">
    <source>
        <dbReference type="Proteomes" id="UP000269721"/>
    </source>
</evidence>
<comment type="subcellular location">
    <subcellularLocation>
        <location evidence="1">Cytoplasm</location>
    </subcellularLocation>
</comment>
<dbReference type="OrthoDB" id="49395at2759"/>
<dbReference type="GO" id="GO:0008017">
    <property type="term" value="F:microtubule binding"/>
    <property type="evidence" value="ECO:0007669"/>
    <property type="project" value="InterPro"/>
</dbReference>
<dbReference type="Proteomes" id="UP000269721">
    <property type="component" value="Unassembled WGS sequence"/>
</dbReference>
<dbReference type="InterPro" id="IPR036872">
    <property type="entry name" value="CH_dom_sf"/>
</dbReference>
<keyword evidence="3 4" id="KW-0175">Coiled coil</keyword>
<dbReference type="InterPro" id="IPR008636">
    <property type="entry name" value="Hook_C"/>
</dbReference>
<evidence type="ECO:0000256" key="1">
    <source>
        <dbReference type="ARBA" id="ARBA00004496"/>
    </source>
</evidence>
<sequence>FYEEVLGQSASGMDPPDLTAIARDADTAETLRFAQLVVALAVQCENNQKYIIKIQMLEQESQHALMLGIETVRGMEEGEGASGEGREVAIDLDSEIVLSAAILAEKSELEKRHQEVSAKLETMETKYDEILAERNELRDRLHDMERSMSELSEAGKIDFLLRTEIDNLKADVERSEVKRLEAETVAERQLPLISDLTRKVEDLSQKAEEAAKLKDQLDEFRHMADKLQKSEAIIEKYKKKLEESADLRKHVKALEDENLQQGQRNAQLEEEYRRVSSFKPLMDTYKEQIGALERKNTSLAAESSAFEHQLREARLRVERFESERRTDQEHIQVLEDRVRDLEL</sequence>
<dbReference type="Gene3D" id="1.10.418.10">
    <property type="entry name" value="Calponin-like domain"/>
    <property type="match status" value="1"/>
</dbReference>
<feature type="coiled-coil region" evidence="4">
    <location>
        <begin position="106"/>
        <end position="337"/>
    </location>
</feature>
<dbReference type="GO" id="GO:0051959">
    <property type="term" value="F:dynein light intermediate chain binding"/>
    <property type="evidence" value="ECO:0007669"/>
    <property type="project" value="TreeGrafter"/>
</dbReference>
<dbReference type="CDD" id="cd22211">
    <property type="entry name" value="HkD_SF"/>
    <property type="match status" value="1"/>
</dbReference>
<dbReference type="GO" id="GO:0030705">
    <property type="term" value="P:cytoskeleton-dependent intracellular transport"/>
    <property type="evidence" value="ECO:0007669"/>
    <property type="project" value="InterPro"/>
</dbReference>
<accession>A0A4P9WHQ2</accession>
<dbReference type="GO" id="GO:0005737">
    <property type="term" value="C:cytoplasm"/>
    <property type="evidence" value="ECO:0007669"/>
    <property type="project" value="UniProtKB-SubCell"/>
</dbReference>
<dbReference type="PANTHER" id="PTHR18947:SF28">
    <property type="entry name" value="GIRDIN, ISOFORM A"/>
    <property type="match status" value="1"/>
</dbReference>
<evidence type="ECO:0000259" key="5">
    <source>
        <dbReference type="Pfam" id="PF05622"/>
    </source>
</evidence>
<keyword evidence="8" id="KW-1185">Reference proteome</keyword>
<evidence type="ECO:0000313" key="7">
    <source>
        <dbReference type="EMBL" id="RKO91922.1"/>
    </source>
</evidence>
<keyword evidence="2" id="KW-0963">Cytoplasm</keyword>
<dbReference type="GO" id="GO:0031122">
    <property type="term" value="P:cytoplasmic microtubule organization"/>
    <property type="evidence" value="ECO:0007669"/>
    <property type="project" value="InterPro"/>
</dbReference>
<dbReference type="Pfam" id="PF19047">
    <property type="entry name" value="HOOK_N"/>
    <property type="match status" value="1"/>
</dbReference>